<name>A0A128FK28_9GAMM</name>
<organism evidence="1 2">
    <name type="scientific">Grimontia marina</name>
    <dbReference type="NCBI Taxonomy" id="646534"/>
    <lineage>
        <taxon>Bacteria</taxon>
        <taxon>Pseudomonadati</taxon>
        <taxon>Pseudomonadota</taxon>
        <taxon>Gammaproteobacteria</taxon>
        <taxon>Vibrionales</taxon>
        <taxon>Vibrionaceae</taxon>
        <taxon>Grimontia</taxon>
    </lineage>
</organism>
<protein>
    <submittedName>
        <fullName evidence="1">Uncharacterized protein</fullName>
    </submittedName>
</protein>
<gene>
    <name evidence="1" type="ORF">GMA8713_05210</name>
</gene>
<dbReference type="EMBL" id="FIZY01000232">
    <property type="protein sequence ID" value="CZF87159.1"/>
    <property type="molecule type" value="Genomic_DNA"/>
</dbReference>
<dbReference type="AlphaFoldDB" id="A0A128FK28"/>
<dbReference type="Proteomes" id="UP000073601">
    <property type="component" value="Unassembled WGS sequence"/>
</dbReference>
<sequence>MVNRDIHIPLIALDGEQVFLRVLHIAVKCRQAVTVAVAAHSDIALTYCCKGFGDAVITAVLVLQGGAVVGGIDLGVVGRFSVNIGFVTYPHTGADAHGTVLCVGGVFQVTEAQSLCF</sequence>
<evidence type="ECO:0000313" key="2">
    <source>
        <dbReference type="Proteomes" id="UP000073601"/>
    </source>
</evidence>
<evidence type="ECO:0000313" key="1">
    <source>
        <dbReference type="EMBL" id="CZF87159.1"/>
    </source>
</evidence>
<accession>A0A128FK28</accession>
<keyword evidence="2" id="KW-1185">Reference proteome</keyword>
<reference evidence="2" key="1">
    <citation type="submission" date="2016-02" db="EMBL/GenBank/DDBJ databases">
        <authorList>
            <person name="Rodrigo-Torres Lidia"/>
            <person name="Arahal R.David."/>
        </authorList>
    </citation>
    <scope>NUCLEOTIDE SEQUENCE [LARGE SCALE GENOMIC DNA]</scope>
    <source>
        <strain evidence="2">CECT 8713</strain>
    </source>
</reference>
<proteinExistence type="predicted"/>